<dbReference type="Proteomes" id="UP000283383">
    <property type="component" value="Unassembled WGS sequence"/>
</dbReference>
<feature type="non-terminal residue" evidence="1">
    <location>
        <position position="170"/>
    </location>
</feature>
<protein>
    <submittedName>
        <fullName evidence="1">Uncharacterized protein</fullName>
    </submittedName>
</protein>
<evidence type="ECO:0000313" key="1">
    <source>
        <dbReference type="EMBL" id="RKF60967.1"/>
    </source>
</evidence>
<accession>A0A420HU81</accession>
<dbReference type="EMBL" id="MCBQ01016057">
    <property type="protein sequence ID" value="RKF60967.1"/>
    <property type="molecule type" value="Genomic_DNA"/>
</dbReference>
<reference evidence="1 2" key="1">
    <citation type="journal article" date="2018" name="BMC Genomics">
        <title>Comparative genome analyses reveal sequence features reflecting distinct modes of host-adaptation between dicot and monocot powdery mildew.</title>
        <authorList>
            <person name="Wu Y."/>
            <person name="Ma X."/>
            <person name="Pan Z."/>
            <person name="Kale S.D."/>
            <person name="Song Y."/>
            <person name="King H."/>
            <person name="Zhang Q."/>
            <person name="Presley C."/>
            <person name="Deng X."/>
            <person name="Wei C.I."/>
            <person name="Xiao S."/>
        </authorList>
    </citation>
    <scope>NUCLEOTIDE SEQUENCE [LARGE SCALE GENOMIC DNA]</scope>
    <source>
        <strain evidence="1">UMSG3</strain>
    </source>
</reference>
<evidence type="ECO:0000313" key="2">
    <source>
        <dbReference type="Proteomes" id="UP000283383"/>
    </source>
</evidence>
<dbReference type="AlphaFoldDB" id="A0A420HU81"/>
<proteinExistence type="predicted"/>
<gene>
    <name evidence="1" type="ORF">GcM3_160023</name>
</gene>
<organism evidence="1 2">
    <name type="scientific">Golovinomyces cichoracearum</name>
    <dbReference type="NCBI Taxonomy" id="62708"/>
    <lineage>
        <taxon>Eukaryota</taxon>
        <taxon>Fungi</taxon>
        <taxon>Dikarya</taxon>
        <taxon>Ascomycota</taxon>
        <taxon>Pezizomycotina</taxon>
        <taxon>Leotiomycetes</taxon>
        <taxon>Erysiphales</taxon>
        <taxon>Erysiphaceae</taxon>
        <taxon>Golovinomyces</taxon>
    </lineage>
</organism>
<comment type="caution">
    <text evidence="1">The sequence shown here is derived from an EMBL/GenBank/DDBJ whole genome shotgun (WGS) entry which is preliminary data.</text>
</comment>
<keyword evidence="2" id="KW-1185">Reference proteome</keyword>
<sequence length="170" mass="19530">MAGSSSAYLKRYILTNDDSWTNWYGQIKEQATSYQLESILKPFNPESTPLEYPGIPEYPDIVREVDYLTIIPSANSIDPTSPSSEPPEPLYKLKIYNRARFNDDKAKNAAERDIVREKRVNFSKLRNFIFETIDDSNKAHLQSCINNLESVSIGKLVELLKRHRQQSESA</sequence>
<name>A0A420HU81_9PEZI</name>